<dbReference type="CDD" id="cd06849">
    <property type="entry name" value="lipoyl_domain"/>
    <property type="match status" value="1"/>
</dbReference>
<proteinExistence type="inferred from homology"/>
<dbReference type="SUPFAM" id="SSF52777">
    <property type="entry name" value="CoA-dependent acyltransferases"/>
    <property type="match status" value="1"/>
</dbReference>
<gene>
    <name evidence="10" type="ORF">CBF27_09695</name>
</gene>
<dbReference type="Pfam" id="PF00198">
    <property type="entry name" value="2-oxoacid_dh"/>
    <property type="match status" value="1"/>
</dbReference>
<dbReference type="GO" id="GO:0016746">
    <property type="term" value="F:acyltransferase activity"/>
    <property type="evidence" value="ECO:0007669"/>
    <property type="project" value="UniProtKB-KW"/>
</dbReference>
<evidence type="ECO:0000256" key="3">
    <source>
        <dbReference type="ARBA" id="ARBA00022679"/>
    </source>
</evidence>
<comment type="cofactor">
    <cofactor evidence="1 6">
        <name>(R)-lipoate</name>
        <dbReference type="ChEBI" id="CHEBI:83088"/>
    </cofactor>
</comment>
<dbReference type="Proteomes" id="UP000286773">
    <property type="component" value="Unassembled WGS sequence"/>
</dbReference>
<dbReference type="SUPFAM" id="SSF47005">
    <property type="entry name" value="Peripheral subunit-binding domain of 2-oxo acid dehydrogenase complex"/>
    <property type="match status" value="1"/>
</dbReference>
<keyword evidence="5 6" id="KW-0012">Acyltransferase</keyword>
<dbReference type="InterPro" id="IPR036625">
    <property type="entry name" value="E3-bd_dom_sf"/>
</dbReference>
<dbReference type="InterPro" id="IPR004167">
    <property type="entry name" value="PSBD"/>
</dbReference>
<dbReference type="InterPro" id="IPR000089">
    <property type="entry name" value="Biotin_lipoyl"/>
</dbReference>
<dbReference type="Pfam" id="PF00364">
    <property type="entry name" value="Biotin_lipoyl"/>
    <property type="match status" value="1"/>
</dbReference>
<dbReference type="PROSITE" id="PS51826">
    <property type="entry name" value="PSBD"/>
    <property type="match status" value="1"/>
</dbReference>
<dbReference type="InterPro" id="IPR011053">
    <property type="entry name" value="Single_hybrid_motif"/>
</dbReference>
<dbReference type="PANTHER" id="PTHR23151:SF90">
    <property type="entry name" value="DIHYDROLIPOYLLYSINE-RESIDUE ACETYLTRANSFERASE COMPONENT OF PYRUVATE DEHYDROGENASE COMPLEX, MITOCHONDRIAL-RELATED"/>
    <property type="match status" value="1"/>
</dbReference>
<evidence type="ECO:0000256" key="7">
    <source>
        <dbReference type="SAM" id="MobiDB-lite"/>
    </source>
</evidence>
<dbReference type="Pfam" id="PF02817">
    <property type="entry name" value="E3_binding"/>
    <property type="match status" value="1"/>
</dbReference>
<evidence type="ECO:0000256" key="2">
    <source>
        <dbReference type="ARBA" id="ARBA00007317"/>
    </source>
</evidence>
<dbReference type="Gene3D" id="2.40.50.100">
    <property type="match status" value="1"/>
</dbReference>
<feature type="domain" description="Lipoyl-binding" evidence="8">
    <location>
        <begin position="2"/>
        <end position="77"/>
    </location>
</feature>
<evidence type="ECO:0000256" key="5">
    <source>
        <dbReference type="ARBA" id="ARBA00023315"/>
    </source>
</evidence>
<evidence type="ECO:0000259" key="9">
    <source>
        <dbReference type="PROSITE" id="PS51826"/>
    </source>
</evidence>
<keyword evidence="11" id="KW-1185">Reference proteome</keyword>
<organism evidence="10 11">
    <name type="scientific">Vagococcus acidifermentans</name>
    <dbReference type="NCBI Taxonomy" id="564710"/>
    <lineage>
        <taxon>Bacteria</taxon>
        <taxon>Bacillati</taxon>
        <taxon>Bacillota</taxon>
        <taxon>Bacilli</taxon>
        <taxon>Lactobacillales</taxon>
        <taxon>Enterococcaceae</taxon>
        <taxon>Vagococcus</taxon>
    </lineage>
</organism>
<reference evidence="10 11" key="1">
    <citation type="submission" date="2017-05" db="EMBL/GenBank/DDBJ databases">
        <title>Vagococcus spp. assemblies.</title>
        <authorList>
            <person name="Gulvik C.A."/>
        </authorList>
    </citation>
    <scope>NUCLEOTIDE SEQUENCE [LARGE SCALE GENOMIC DNA]</scope>
    <source>
        <strain evidence="10 11">LMG 24798</strain>
    </source>
</reference>
<dbReference type="RefSeq" id="WP_126814105.1">
    <property type="nucleotide sequence ID" value="NZ_NGKC01000010.1"/>
</dbReference>
<dbReference type="PROSITE" id="PS00189">
    <property type="entry name" value="LIPOYL"/>
    <property type="match status" value="1"/>
</dbReference>
<dbReference type="GO" id="GO:0045254">
    <property type="term" value="C:pyruvate dehydrogenase complex"/>
    <property type="evidence" value="ECO:0007669"/>
    <property type="project" value="InterPro"/>
</dbReference>
<dbReference type="PANTHER" id="PTHR23151">
    <property type="entry name" value="DIHYDROLIPOAMIDE ACETYL/SUCCINYL-TRANSFERASE-RELATED"/>
    <property type="match status" value="1"/>
</dbReference>
<dbReference type="Gene3D" id="4.10.320.10">
    <property type="entry name" value="E3-binding domain"/>
    <property type="match status" value="1"/>
</dbReference>
<feature type="domain" description="Peripheral subunit-binding (PSBD)" evidence="9">
    <location>
        <begin position="125"/>
        <end position="162"/>
    </location>
</feature>
<keyword evidence="4 6" id="KW-0450">Lipoyl</keyword>
<feature type="region of interest" description="Disordered" evidence="7">
    <location>
        <begin position="81"/>
        <end position="115"/>
    </location>
</feature>
<comment type="similarity">
    <text evidence="2 6">Belongs to the 2-oxoacid dehydrogenase family.</text>
</comment>
<dbReference type="EC" id="2.3.1.-" evidence="6"/>
<dbReference type="InterPro" id="IPR023213">
    <property type="entry name" value="CAT-like_dom_sf"/>
</dbReference>
<evidence type="ECO:0000256" key="4">
    <source>
        <dbReference type="ARBA" id="ARBA00022823"/>
    </source>
</evidence>
<dbReference type="AlphaFoldDB" id="A0A430ASD5"/>
<evidence type="ECO:0000313" key="10">
    <source>
        <dbReference type="EMBL" id="RSU10956.1"/>
    </source>
</evidence>
<dbReference type="InterPro" id="IPR001078">
    <property type="entry name" value="2-oxoacid_DH_actylTfrase"/>
</dbReference>
<dbReference type="OrthoDB" id="9805770at2"/>
<dbReference type="InterPro" id="IPR003016">
    <property type="entry name" value="2-oxoA_DH_lipoyl-BS"/>
</dbReference>
<dbReference type="InterPro" id="IPR045257">
    <property type="entry name" value="E2/Pdx1"/>
</dbReference>
<dbReference type="EMBL" id="NGKC01000010">
    <property type="protein sequence ID" value="RSU10956.1"/>
    <property type="molecule type" value="Genomic_DNA"/>
</dbReference>
<dbReference type="Gene3D" id="3.30.559.10">
    <property type="entry name" value="Chloramphenicol acetyltransferase-like domain"/>
    <property type="match status" value="1"/>
</dbReference>
<keyword evidence="3 6" id="KW-0808">Transferase</keyword>
<sequence>MAHEVLMPKLSSTMTEGTITTWLKQEGESVEIGEPIFEVMTDKIAIEVEAYEEGILLKRYLGDGDSAPVNAIVAYIGEEGESVPDAAPPSVQEDESGVSEAEQPDTPNAADAIEEKSKPVTTLIRATPSARRLARQRKIDLSAVEGSGPRGRIQAEDVKRYKPEPAVPVAAPAKTEKAETAEVIPWSGMRKVVADRMSQSKATVPHVTMNASVDMSEIDKLRQHLLPVVEERTALRLSYTELIVKAVTVALKEFPVFNAHALDDGIHLHKEINIGLAVAVKDGLLVPVIRNAQDKGLAELTKTAKDLAGKAREGRLNPDDMQGGTFTISSLGRSRVENFTPIINAPEVAILGVGGMTKSCIMKEEDGQMIPVNVPVLQLSLSFDHRAADGAPAAAFLSRIVEILENPLQLLL</sequence>
<dbReference type="FunFam" id="3.30.559.10:FF:000007">
    <property type="entry name" value="Dihydrolipoamide acetyltransferase component of pyruvate dehydrogenase complex"/>
    <property type="match status" value="1"/>
</dbReference>
<name>A0A430ASD5_9ENTE</name>
<comment type="caution">
    <text evidence="10">The sequence shown here is derived from an EMBL/GenBank/DDBJ whole genome shotgun (WGS) entry which is preliminary data.</text>
</comment>
<dbReference type="PROSITE" id="PS50968">
    <property type="entry name" value="BIOTINYL_LIPOYL"/>
    <property type="match status" value="1"/>
</dbReference>
<dbReference type="GO" id="GO:0006086">
    <property type="term" value="P:pyruvate decarboxylation to acetyl-CoA"/>
    <property type="evidence" value="ECO:0007669"/>
    <property type="project" value="InterPro"/>
</dbReference>
<accession>A0A430ASD5</accession>
<protein>
    <recommendedName>
        <fullName evidence="6">Dihydrolipoamide acetyltransferase component of pyruvate dehydrogenase complex</fullName>
        <ecNumber evidence="6">2.3.1.-</ecNumber>
    </recommendedName>
</protein>
<evidence type="ECO:0000313" key="11">
    <source>
        <dbReference type="Proteomes" id="UP000286773"/>
    </source>
</evidence>
<evidence type="ECO:0000256" key="6">
    <source>
        <dbReference type="RuleBase" id="RU003423"/>
    </source>
</evidence>
<dbReference type="SUPFAM" id="SSF51230">
    <property type="entry name" value="Single hybrid motif"/>
    <property type="match status" value="1"/>
</dbReference>
<evidence type="ECO:0000259" key="8">
    <source>
        <dbReference type="PROSITE" id="PS50968"/>
    </source>
</evidence>
<evidence type="ECO:0000256" key="1">
    <source>
        <dbReference type="ARBA" id="ARBA00001938"/>
    </source>
</evidence>